<name>A0ABT5VPW0_9BACT</name>
<comment type="caution">
    <text evidence="8">The sequence shown here is derived from an EMBL/GenBank/DDBJ whole genome shotgun (WGS) entry which is preliminary data.</text>
</comment>
<dbReference type="InterPro" id="IPR036259">
    <property type="entry name" value="MFS_trans_sf"/>
</dbReference>
<dbReference type="Pfam" id="PF07690">
    <property type="entry name" value="MFS_1"/>
    <property type="match status" value="1"/>
</dbReference>
<feature type="transmembrane region" description="Helical" evidence="6">
    <location>
        <begin position="45"/>
        <end position="66"/>
    </location>
</feature>
<feature type="transmembrane region" description="Helical" evidence="6">
    <location>
        <begin position="335"/>
        <end position="352"/>
    </location>
</feature>
<evidence type="ECO:0000313" key="8">
    <source>
        <dbReference type="EMBL" id="MDE5416817.1"/>
    </source>
</evidence>
<feature type="transmembrane region" description="Helical" evidence="6">
    <location>
        <begin position="73"/>
        <end position="91"/>
    </location>
</feature>
<dbReference type="PANTHER" id="PTHR48022">
    <property type="entry name" value="PLASTIDIC GLUCOSE TRANSPORTER 4"/>
    <property type="match status" value="1"/>
</dbReference>
<keyword evidence="3 6" id="KW-0812">Transmembrane</keyword>
<evidence type="ECO:0000256" key="4">
    <source>
        <dbReference type="ARBA" id="ARBA00022989"/>
    </source>
</evidence>
<evidence type="ECO:0000256" key="5">
    <source>
        <dbReference type="ARBA" id="ARBA00023136"/>
    </source>
</evidence>
<keyword evidence="4 6" id="KW-1133">Transmembrane helix</keyword>
<dbReference type="PROSITE" id="PS00216">
    <property type="entry name" value="SUGAR_TRANSPORT_1"/>
    <property type="match status" value="1"/>
</dbReference>
<gene>
    <name evidence="8" type="ORF">L3049_02270</name>
</gene>
<evidence type="ECO:0000256" key="3">
    <source>
        <dbReference type="ARBA" id="ARBA00022692"/>
    </source>
</evidence>
<dbReference type="Proteomes" id="UP001528920">
    <property type="component" value="Unassembled WGS sequence"/>
</dbReference>
<dbReference type="PANTHER" id="PTHR48022:SF2">
    <property type="entry name" value="PLASTIDIC GLUCOSE TRANSPORTER 4"/>
    <property type="match status" value="1"/>
</dbReference>
<feature type="transmembrane region" description="Helical" evidence="6">
    <location>
        <begin position="270"/>
        <end position="292"/>
    </location>
</feature>
<keyword evidence="5 6" id="KW-0472">Membrane</keyword>
<evidence type="ECO:0000256" key="6">
    <source>
        <dbReference type="SAM" id="Phobius"/>
    </source>
</evidence>
<feature type="transmembrane region" description="Helical" evidence="6">
    <location>
        <begin position="298"/>
        <end position="323"/>
    </location>
</feature>
<evidence type="ECO:0000259" key="7">
    <source>
        <dbReference type="PROSITE" id="PS50850"/>
    </source>
</evidence>
<comment type="subcellular location">
    <subcellularLocation>
        <location evidence="1">Membrane</location>
        <topology evidence="1">Multi-pass membrane protein</topology>
    </subcellularLocation>
</comment>
<feature type="transmembrane region" description="Helical" evidence="6">
    <location>
        <begin position="364"/>
        <end position="382"/>
    </location>
</feature>
<dbReference type="InterPro" id="IPR005829">
    <property type="entry name" value="Sugar_transporter_CS"/>
</dbReference>
<protein>
    <submittedName>
        <fullName evidence="8">Sugar porter family MFS transporter</fullName>
    </submittedName>
</protein>
<feature type="transmembrane region" description="Helical" evidence="6">
    <location>
        <begin position="132"/>
        <end position="155"/>
    </location>
</feature>
<feature type="transmembrane region" description="Helical" evidence="6">
    <location>
        <begin position="161"/>
        <end position="184"/>
    </location>
</feature>
<dbReference type="Gene3D" id="1.20.1250.20">
    <property type="entry name" value="MFS general substrate transporter like domains"/>
    <property type="match status" value="2"/>
</dbReference>
<proteinExistence type="inferred from homology"/>
<dbReference type="EMBL" id="JAKJSC010000001">
    <property type="protein sequence ID" value="MDE5416817.1"/>
    <property type="molecule type" value="Genomic_DNA"/>
</dbReference>
<comment type="similarity">
    <text evidence="2">Belongs to the major facilitator superfamily. Sugar transporter (TC 2.A.1.1) family.</text>
</comment>
<dbReference type="InterPro" id="IPR020846">
    <property type="entry name" value="MFS_dom"/>
</dbReference>
<dbReference type="RefSeq" id="WP_275108155.1">
    <property type="nucleotide sequence ID" value="NZ_JAKJSC010000001.1"/>
</dbReference>
<dbReference type="PROSITE" id="PS50850">
    <property type="entry name" value="MFS"/>
    <property type="match status" value="1"/>
</dbReference>
<keyword evidence="9" id="KW-1185">Reference proteome</keyword>
<evidence type="ECO:0000313" key="9">
    <source>
        <dbReference type="Proteomes" id="UP001528920"/>
    </source>
</evidence>
<feature type="transmembrane region" description="Helical" evidence="6">
    <location>
        <begin position="103"/>
        <end position="120"/>
    </location>
</feature>
<reference evidence="8 9" key="1">
    <citation type="submission" date="2022-01" db="EMBL/GenBank/DDBJ databases">
        <title>Labilibaculum sp. nov, a marine bacterium isolated from Antarctica.</title>
        <authorList>
            <person name="Dai W."/>
        </authorList>
    </citation>
    <scope>NUCLEOTIDE SEQUENCE [LARGE SCALE GENOMIC DNA]</scope>
    <source>
        <strain evidence="8 9">DW002</strain>
    </source>
</reference>
<dbReference type="InterPro" id="IPR050360">
    <property type="entry name" value="MFS_Sugar_Transporters"/>
</dbReference>
<feature type="transmembrane region" description="Helical" evidence="6">
    <location>
        <begin position="208"/>
        <end position="231"/>
    </location>
</feature>
<evidence type="ECO:0000256" key="2">
    <source>
        <dbReference type="ARBA" id="ARBA00010992"/>
    </source>
</evidence>
<evidence type="ECO:0000256" key="1">
    <source>
        <dbReference type="ARBA" id="ARBA00004141"/>
    </source>
</evidence>
<sequence>MSLKKSVFVLLILSIIPILMGYDSQLSTHYEHLLANQQHPSYYVDIFNFCFSLPASIGLLVGAFAVDKWNVRKFVTIILALLSASSLLLQFLDSYGFLLSQRFVLGFSSGFLLISCKVFITDIADPKHRGKFLFFFLGASTIGFVSFQIFNSYFYEILADFSYASLQIPFIILPLFLFFIIRYLPNNSSVPKNNLYSLKYLFKPKQRVLILIMVLVATLTTFANWNLYFYVSSQIIFEQQNDLLGLLPTFTGIAGTIFGFIFIDIFGRRGLLKFGIIALIICSATNLVVSLITAEPLLIFGFLYLYSFLFSFTILSTGFIIILEYLPSQIRGRGMLLFSIIWWVPDTINNILNKTLILDSNYNVAISSLIILTTLTISLVITRRHLIETKGLSLEAIKNRINIE</sequence>
<dbReference type="InterPro" id="IPR011701">
    <property type="entry name" value="MFS"/>
</dbReference>
<feature type="transmembrane region" description="Helical" evidence="6">
    <location>
        <begin position="243"/>
        <end position="263"/>
    </location>
</feature>
<organism evidence="8 9">
    <name type="scientific">Paralabilibaculum antarcticum</name>
    <dbReference type="NCBI Taxonomy" id="2912572"/>
    <lineage>
        <taxon>Bacteria</taxon>
        <taxon>Pseudomonadati</taxon>
        <taxon>Bacteroidota</taxon>
        <taxon>Bacteroidia</taxon>
        <taxon>Marinilabiliales</taxon>
        <taxon>Marinifilaceae</taxon>
        <taxon>Paralabilibaculum</taxon>
    </lineage>
</organism>
<feature type="domain" description="Major facilitator superfamily (MFS) profile" evidence="7">
    <location>
        <begin position="9"/>
        <end position="390"/>
    </location>
</feature>
<accession>A0ABT5VPW0</accession>
<dbReference type="SUPFAM" id="SSF103473">
    <property type="entry name" value="MFS general substrate transporter"/>
    <property type="match status" value="1"/>
</dbReference>